<dbReference type="AlphaFoldDB" id="A0AA95K7T4"/>
<evidence type="ECO:0000313" key="2">
    <source>
        <dbReference type="EMBL" id="WGL95688.1"/>
    </source>
</evidence>
<dbReference type="PIRSF" id="PIRSF029766">
    <property type="entry name" value="UCP029766"/>
    <property type="match status" value="1"/>
</dbReference>
<dbReference type="InterPro" id="IPR011228">
    <property type="entry name" value="UCP029766"/>
</dbReference>
<evidence type="ECO:0000259" key="1">
    <source>
        <dbReference type="Pfam" id="PF00419"/>
    </source>
</evidence>
<dbReference type="EMBL" id="CP123498">
    <property type="protein sequence ID" value="WGL95688.1"/>
    <property type="molecule type" value="Genomic_DNA"/>
</dbReference>
<dbReference type="InterPro" id="IPR008966">
    <property type="entry name" value="Adhesion_dom_sf"/>
</dbReference>
<accession>A0AA95K7T4</accession>
<gene>
    <name evidence="2" type="ORF">QE207_03495</name>
</gene>
<feature type="domain" description="Fimbrial-type adhesion" evidence="1">
    <location>
        <begin position="261"/>
        <end position="445"/>
    </location>
</feature>
<dbReference type="GO" id="GO:0009289">
    <property type="term" value="C:pilus"/>
    <property type="evidence" value="ECO:0007669"/>
    <property type="project" value="InterPro"/>
</dbReference>
<dbReference type="InterPro" id="IPR000259">
    <property type="entry name" value="Adhesion_dom_fimbrial"/>
</dbReference>
<name>A0AA95K7T4_9GAMM</name>
<dbReference type="GO" id="GO:0007155">
    <property type="term" value="P:cell adhesion"/>
    <property type="evidence" value="ECO:0007669"/>
    <property type="project" value="InterPro"/>
</dbReference>
<sequence>MKYTSDWLRTSLLIITLFTISFAVSANCRITGVSQTEDNRSAQMLFGRVNLTDTYFQPVGSLLASIVVPPTAYTFGGANASSVLWICDEADLPQLYFLVATNGDDRVGGFHETGLIDGLPGVYASWLAYVGIKQTMAGVVVQRSWKKVPLTTYLLVEGKQAGKGQIYIRLQDIPPMQVELYRVSTIPPSNAASNYCAGLGTRGLGYASATGTNYLCTQPNAYIQFVGPGIVHDNEGEDSAYNFRFWGVDNGFGYGLRQSVTLSNNATCVARNATPLVLFPTVSSQELLVGGTREADISVQIECSDDVNSGTTGGQTAIGIQVSPGAYRAAQGLNLINSQGGVMALVSDNYGVDPTLATGVGITLRNSVTQQPMVFVSQPGITGIGPSGENAGWYPVLRDAKNLGPSVSGYTHYLHSYTAVLQQLPGQVIKPGKIYATAYVLVKVQ</sequence>
<dbReference type="Proteomes" id="UP001177597">
    <property type="component" value="Chromosome"/>
</dbReference>
<reference evidence="2" key="1">
    <citation type="submission" date="2023-04" db="EMBL/GenBank/DDBJ databases">
        <title>Genome dynamics across the evolutionary transition to endosymbiosis.</title>
        <authorList>
            <person name="Siozios S."/>
            <person name="Nadal-Jimenez P."/>
            <person name="Azagi T."/>
            <person name="Sprong H."/>
            <person name="Frost C.L."/>
            <person name="Parratt S.R."/>
            <person name="Taylor G."/>
            <person name="Brettell L."/>
            <person name="Lew K.C."/>
            <person name="Croft L."/>
            <person name="King K.C."/>
            <person name="Brockhurst M.A."/>
            <person name="Hypsa V."/>
            <person name="Novakova E."/>
            <person name="Darby A.C."/>
            <person name="Hurst G.D.D."/>
        </authorList>
    </citation>
    <scope>NUCLEOTIDE SEQUENCE</scope>
    <source>
        <strain evidence="2">AIh</strain>
    </source>
</reference>
<dbReference type="RefSeq" id="WP_280629499.1">
    <property type="nucleotide sequence ID" value="NZ_CP123498.1"/>
</dbReference>
<dbReference type="SUPFAM" id="SSF49401">
    <property type="entry name" value="Bacterial adhesins"/>
    <property type="match status" value="1"/>
</dbReference>
<dbReference type="Pfam" id="PF00419">
    <property type="entry name" value="Fimbrial"/>
    <property type="match status" value="1"/>
</dbReference>
<protein>
    <submittedName>
        <fullName evidence="2">Fimbrial protein</fullName>
    </submittedName>
</protein>
<proteinExistence type="predicted"/>
<organism evidence="2 3">
    <name type="scientific">Arsenophonus nasoniae</name>
    <name type="common">son-killer infecting Nasonia vitripennis</name>
    <dbReference type="NCBI Taxonomy" id="638"/>
    <lineage>
        <taxon>Bacteria</taxon>
        <taxon>Pseudomonadati</taxon>
        <taxon>Pseudomonadota</taxon>
        <taxon>Gammaproteobacteria</taxon>
        <taxon>Enterobacterales</taxon>
        <taxon>Morganellaceae</taxon>
        <taxon>Arsenophonus</taxon>
    </lineage>
</organism>
<evidence type="ECO:0000313" key="3">
    <source>
        <dbReference type="Proteomes" id="UP001177597"/>
    </source>
</evidence>